<sequence>MAQEAELYPRRHPQTADSDPQVWNWARNYAVGARTAVQRPENEAQLQKIVAACPGKIKVMGSRLSPGELLRIQGPGDTLIDPSALSGLMASTAQTATFGAATPLHEVYRTLTEMDRMLPCSPGVIALQTLAGAIATGTHGQGLEQSSLADEVVRVRLIRGDGEIIEFTADDPRFGAVQLALGALGVITEITLRTCAARLYTCQKSASSAEHLHSKLYEWNEQFPFNKAWWFPAENQVHVWCARNAAADEEARYRLNKRQPVIRPSRDSSLNATVDRTLRHMQDDTKIKEKEGKPYQTVTRFKDFSDVTGDIYQLFCRGIATPQINIEIGIPLHRAGRVINKIKQWHKDTNPHMHYPIILRCTGPSAAWLSPAYGEATCFFGFVVYYAEDGSLSPDGARFINEAEKLLAQEGGRPHWGKYYDKDLYHWRELYPQWDHFRRVKSALDPEGKFANAFIAELFH</sequence>
<dbReference type="PROSITE" id="PS51387">
    <property type="entry name" value="FAD_PCMH"/>
    <property type="match status" value="1"/>
</dbReference>
<keyword evidence="3" id="KW-0560">Oxidoreductase</keyword>
<evidence type="ECO:0000259" key="4">
    <source>
        <dbReference type="PROSITE" id="PS51387"/>
    </source>
</evidence>
<protein>
    <submittedName>
        <fullName evidence="5">FAD/FMN-containing dehydrogenase</fullName>
    </submittedName>
</protein>
<dbReference type="OrthoDB" id="9800184at2"/>
<dbReference type="GO" id="GO:0016020">
    <property type="term" value="C:membrane"/>
    <property type="evidence" value="ECO:0007669"/>
    <property type="project" value="InterPro"/>
</dbReference>
<dbReference type="Gene3D" id="3.30.465.10">
    <property type="match status" value="1"/>
</dbReference>
<dbReference type="Gene3D" id="1.10.45.10">
    <property type="entry name" value="Vanillyl-alcohol Oxidase, Chain A, domain 4"/>
    <property type="match status" value="1"/>
</dbReference>
<dbReference type="InterPro" id="IPR016164">
    <property type="entry name" value="FAD-linked_Oxase-like_C"/>
</dbReference>
<dbReference type="InterPro" id="IPR007173">
    <property type="entry name" value="ALO_C"/>
</dbReference>
<name>A0A4R1N6Y8_9GAMM</name>
<dbReference type="RefSeq" id="WP_132927766.1">
    <property type="nucleotide sequence ID" value="NZ_SJOI01000001.1"/>
</dbReference>
<dbReference type="PANTHER" id="PTHR43762:SF1">
    <property type="entry name" value="D-ARABINONO-1,4-LACTONE OXIDASE"/>
    <property type="match status" value="1"/>
</dbReference>
<dbReference type="Pfam" id="PF04030">
    <property type="entry name" value="ALO"/>
    <property type="match status" value="1"/>
</dbReference>
<dbReference type="PANTHER" id="PTHR43762">
    <property type="entry name" value="L-GULONOLACTONE OXIDASE"/>
    <property type="match status" value="1"/>
</dbReference>
<dbReference type="InterPro" id="IPR006094">
    <property type="entry name" value="Oxid_FAD_bind_N"/>
</dbReference>
<dbReference type="Gene3D" id="3.30.70.2520">
    <property type="match status" value="1"/>
</dbReference>
<dbReference type="EMBL" id="SJOI01000001">
    <property type="protein sequence ID" value="TCL03034.1"/>
    <property type="molecule type" value="Genomic_DNA"/>
</dbReference>
<dbReference type="Proteomes" id="UP000294555">
    <property type="component" value="Unassembled WGS sequence"/>
</dbReference>
<dbReference type="GO" id="GO:0003885">
    <property type="term" value="F:D-arabinono-1,4-lactone oxidase activity"/>
    <property type="evidence" value="ECO:0007669"/>
    <property type="project" value="InterPro"/>
</dbReference>
<comment type="caution">
    <text evidence="5">The sequence shown here is derived from an EMBL/GenBank/DDBJ whole genome shotgun (WGS) entry which is preliminary data.</text>
</comment>
<dbReference type="SUPFAM" id="SSF56176">
    <property type="entry name" value="FAD-binding/transporter-associated domain-like"/>
    <property type="match status" value="1"/>
</dbReference>
<keyword evidence="1" id="KW-0285">Flavoprotein</keyword>
<evidence type="ECO:0000256" key="2">
    <source>
        <dbReference type="ARBA" id="ARBA00022827"/>
    </source>
</evidence>
<dbReference type="GO" id="GO:0071949">
    <property type="term" value="F:FAD binding"/>
    <property type="evidence" value="ECO:0007669"/>
    <property type="project" value="InterPro"/>
</dbReference>
<dbReference type="InterPro" id="IPR016166">
    <property type="entry name" value="FAD-bd_PCMH"/>
</dbReference>
<dbReference type="InterPro" id="IPR036318">
    <property type="entry name" value="FAD-bd_PCMH-like_sf"/>
</dbReference>
<dbReference type="InterPro" id="IPR016171">
    <property type="entry name" value="Vanillyl_alc_oxidase_C-sub2"/>
</dbReference>
<dbReference type="Gene3D" id="3.30.43.10">
    <property type="entry name" value="Uridine Diphospho-n-acetylenolpyruvylglucosamine Reductase, domain 2"/>
    <property type="match status" value="1"/>
</dbReference>
<dbReference type="PIRSF" id="PIRSF000136">
    <property type="entry name" value="LGO_GLO"/>
    <property type="match status" value="1"/>
</dbReference>
<dbReference type="AlphaFoldDB" id="A0A4R1N6Y8"/>
<proteinExistence type="predicted"/>
<accession>A0A4R1N6Y8</accession>
<organism evidence="5 6">
    <name type="scientific">Sodalis ligni</name>
    <dbReference type="NCBI Taxonomy" id="2697027"/>
    <lineage>
        <taxon>Bacteria</taxon>
        <taxon>Pseudomonadati</taxon>
        <taxon>Pseudomonadota</taxon>
        <taxon>Gammaproteobacteria</taxon>
        <taxon>Enterobacterales</taxon>
        <taxon>Bruguierivoracaceae</taxon>
        <taxon>Sodalis</taxon>
    </lineage>
</organism>
<gene>
    <name evidence="5" type="ORF">EZJ58_1075</name>
</gene>
<dbReference type="SUPFAM" id="SSF55103">
    <property type="entry name" value="FAD-linked oxidases, C-terminal domain"/>
    <property type="match status" value="1"/>
</dbReference>
<evidence type="ECO:0000256" key="1">
    <source>
        <dbReference type="ARBA" id="ARBA00022630"/>
    </source>
</evidence>
<keyword evidence="2" id="KW-0274">FAD</keyword>
<evidence type="ECO:0000313" key="5">
    <source>
        <dbReference type="EMBL" id="TCL03034.1"/>
    </source>
</evidence>
<dbReference type="Pfam" id="PF01565">
    <property type="entry name" value="FAD_binding_4"/>
    <property type="match status" value="1"/>
</dbReference>
<evidence type="ECO:0000313" key="6">
    <source>
        <dbReference type="Proteomes" id="UP000294555"/>
    </source>
</evidence>
<dbReference type="InterPro" id="IPR016169">
    <property type="entry name" value="FAD-bd_PCMH_sub2"/>
</dbReference>
<keyword evidence="6" id="KW-1185">Reference proteome</keyword>
<evidence type="ECO:0000256" key="3">
    <source>
        <dbReference type="ARBA" id="ARBA00023002"/>
    </source>
</evidence>
<dbReference type="InterPro" id="IPR010031">
    <property type="entry name" value="FAD_lactone_oxidase-like"/>
</dbReference>
<feature type="domain" description="FAD-binding PCMH-type" evidence="4">
    <location>
        <begin position="29"/>
        <end position="197"/>
    </location>
</feature>
<dbReference type="InterPro" id="IPR016167">
    <property type="entry name" value="FAD-bd_PCMH_sub1"/>
</dbReference>
<reference evidence="5 6" key="1">
    <citation type="submission" date="2019-02" db="EMBL/GenBank/DDBJ databases">
        <title>Investigation of anaerobic lignin degradation for improved lignocellulosic biofuels.</title>
        <authorList>
            <person name="Deangelis K."/>
        </authorList>
    </citation>
    <scope>NUCLEOTIDE SEQUENCE [LARGE SCALE GENOMIC DNA]</scope>
    <source>
        <strain evidence="5 6">159R</strain>
    </source>
</reference>